<keyword evidence="2" id="KW-1185">Reference proteome</keyword>
<reference evidence="2" key="1">
    <citation type="journal article" date="2019" name="Int. J. Syst. Evol. Microbiol.">
        <title>The Global Catalogue of Microorganisms (GCM) 10K type strain sequencing project: providing services to taxonomists for standard genome sequencing and annotation.</title>
        <authorList>
            <consortium name="The Broad Institute Genomics Platform"/>
            <consortium name="The Broad Institute Genome Sequencing Center for Infectious Disease"/>
            <person name="Wu L."/>
            <person name="Ma J."/>
        </authorList>
    </citation>
    <scope>NUCLEOTIDE SEQUENCE [LARGE SCALE GENOMIC DNA]</scope>
    <source>
        <strain evidence="2">CECT 8010</strain>
    </source>
</reference>
<comment type="caution">
    <text evidence="1">The sequence shown here is derived from an EMBL/GenBank/DDBJ whole genome shotgun (WGS) entry which is preliminary data.</text>
</comment>
<dbReference type="Proteomes" id="UP001595906">
    <property type="component" value="Unassembled WGS sequence"/>
</dbReference>
<evidence type="ECO:0000313" key="1">
    <source>
        <dbReference type="EMBL" id="MFC4233595.1"/>
    </source>
</evidence>
<accession>A0ABV8Q211</accession>
<dbReference type="EMBL" id="JBHSDC010000039">
    <property type="protein sequence ID" value="MFC4233595.1"/>
    <property type="molecule type" value="Genomic_DNA"/>
</dbReference>
<evidence type="ECO:0008006" key="3">
    <source>
        <dbReference type="Google" id="ProtNLM"/>
    </source>
</evidence>
<gene>
    <name evidence="1" type="ORF">ACFOW1_16990</name>
</gene>
<protein>
    <recommendedName>
        <fullName evidence="3">Phage integrase SAM-like domain-containing protein</fullName>
    </recommendedName>
</protein>
<dbReference type="RefSeq" id="WP_379015946.1">
    <property type="nucleotide sequence ID" value="NZ_JBHSDC010000039.1"/>
</dbReference>
<name>A0ABV8Q211_9BACT</name>
<evidence type="ECO:0000313" key="2">
    <source>
        <dbReference type="Proteomes" id="UP001595906"/>
    </source>
</evidence>
<proteinExistence type="predicted"/>
<feature type="non-terminal residue" evidence="1">
    <location>
        <position position="1"/>
    </location>
</feature>
<sequence>IADGEHASRIFCQTTKNTDGTVRDCKTDFHTRKNSPIKKADRATINAWKEMYRRAIKMVDLKGNTVSTDDLNAYDIFLETAIRNEIHTDCSMTSYFRGFSILTNPFKETHFITINTFTYETF</sequence>
<organism evidence="1 2">
    <name type="scientific">Parasediminibacterium paludis</name>
    <dbReference type="NCBI Taxonomy" id="908966"/>
    <lineage>
        <taxon>Bacteria</taxon>
        <taxon>Pseudomonadati</taxon>
        <taxon>Bacteroidota</taxon>
        <taxon>Chitinophagia</taxon>
        <taxon>Chitinophagales</taxon>
        <taxon>Chitinophagaceae</taxon>
        <taxon>Parasediminibacterium</taxon>
    </lineage>
</organism>